<protein>
    <submittedName>
        <fullName evidence="2">Uncharacterized protein</fullName>
    </submittedName>
</protein>
<keyword evidence="3" id="KW-1185">Reference proteome</keyword>
<dbReference type="OrthoDB" id="1930685at2759"/>
<dbReference type="AlphaFoldDB" id="A0A811NM24"/>
<gene>
    <name evidence="2" type="ORF">NCGR_LOCUS15898</name>
</gene>
<name>A0A811NM24_9POAL</name>
<evidence type="ECO:0000313" key="3">
    <source>
        <dbReference type="Proteomes" id="UP000604825"/>
    </source>
</evidence>
<reference evidence="2" key="1">
    <citation type="submission" date="2020-10" db="EMBL/GenBank/DDBJ databases">
        <authorList>
            <person name="Han B."/>
            <person name="Lu T."/>
            <person name="Zhao Q."/>
            <person name="Huang X."/>
            <person name="Zhao Y."/>
        </authorList>
    </citation>
    <scope>NUCLEOTIDE SEQUENCE</scope>
</reference>
<comment type="caution">
    <text evidence="2">The sequence shown here is derived from an EMBL/GenBank/DDBJ whole genome shotgun (WGS) entry which is preliminary data.</text>
</comment>
<feature type="region of interest" description="Disordered" evidence="1">
    <location>
        <begin position="1"/>
        <end position="51"/>
    </location>
</feature>
<proteinExistence type="predicted"/>
<sequence length="102" mass="10493">MAKNRNKKNKAKKSGGVAAMDISEGGPATSTATDAPQPMDTSDGKQPSSATAVLGSINKNAVAAARASVLTGLLAVVSGGHTHLRPMRHFSTMGVEWHAIRL</sequence>
<evidence type="ECO:0000313" key="2">
    <source>
        <dbReference type="EMBL" id="CAD6223490.1"/>
    </source>
</evidence>
<dbReference type="EMBL" id="CAJGYO010000004">
    <property type="protein sequence ID" value="CAD6223490.1"/>
    <property type="molecule type" value="Genomic_DNA"/>
</dbReference>
<accession>A0A811NM24</accession>
<dbReference type="Proteomes" id="UP000604825">
    <property type="component" value="Unassembled WGS sequence"/>
</dbReference>
<evidence type="ECO:0000256" key="1">
    <source>
        <dbReference type="SAM" id="MobiDB-lite"/>
    </source>
</evidence>
<organism evidence="2 3">
    <name type="scientific">Miscanthus lutarioriparius</name>
    <dbReference type="NCBI Taxonomy" id="422564"/>
    <lineage>
        <taxon>Eukaryota</taxon>
        <taxon>Viridiplantae</taxon>
        <taxon>Streptophyta</taxon>
        <taxon>Embryophyta</taxon>
        <taxon>Tracheophyta</taxon>
        <taxon>Spermatophyta</taxon>
        <taxon>Magnoliopsida</taxon>
        <taxon>Liliopsida</taxon>
        <taxon>Poales</taxon>
        <taxon>Poaceae</taxon>
        <taxon>PACMAD clade</taxon>
        <taxon>Panicoideae</taxon>
        <taxon>Andropogonodae</taxon>
        <taxon>Andropogoneae</taxon>
        <taxon>Saccharinae</taxon>
        <taxon>Miscanthus</taxon>
    </lineage>
</organism>
<feature type="compositionally biased region" description="Basic residues" evidence="1">
    <location>
        <begin position="1"/>
        <end position="13"/>
    </location>
</feature>